<evidence type="ECO:0000256" key="4">
    <source>
        <dbReference type="RuleBase" id="RU003792"/>
    </source>
</evidence>
<gene>
    <name evidence="7" type="ORF">CHC_T00006204001</name>
</gene>
<proteinExistence type="inferred from homology"/>
<feature type="domain" description="Pseudouridine synthase I TruA alpha/beta" evidence="6">
    <location>
        <begin position="60"/>
        <end position="148"/>
    </location>
</feature>
<evidence type="ECO:0000256" key="3">
    <source>
        <dbReference type="ARBA" id="ARBA00023235"/>
    </source>
</evidence>
<dbReference type="OrthoDB" id="271910at2759"/>
<comment type="catalytic activity">
    <reaction evidence="4">
        <text>uridine(38/39/40) in tRNA = pseudouridine(38/39/40) in tRNA</text>
        <dbReference type="Rhea" id="RHEA:22376"/>
        <dbReference type="Rhea" id="RHEA-COMP:10085"/>
        <dbReference type="Rhea" id="RHEA-COMP:10087"/>
        <dbReference type="ChEBI" id="CHEBI:65314"/>
        <dbReference type="ChEBI" id="CHEBI:65315"/>
        <dbReference type="EC" id="5.4.99.12"/>
    </reaction>
</comment>
<organism evidence="7 8">
    <name type="scientific">Chondrus crispus</name>
    <name type="common">Carrageen Irish moss</name>
    <name type="synonym">Polymorpha crispa</name>
    <dbReference type="NCBI Taxonomy" id="2769"/>
    <lineage>
        <taxon>Eukaryota</taxon>
        <taxon>Rhodophyta</taxon>
        <taxon>Florideophyceae</taxon>
        <taxon>Rhodymeniophycidae</taxon>
        <taxon>Gigartinales</taxon>
        <taxon>Gigartinaceae</taxon>
        <taxon>Chondrus</taxon>
    </lineage>
</organism>
<dbReference type="EMBL" id="HG001967">
    <property type="protein sequence ID" value="CDF38770.1"/>
    <property type="molecule type" value="Genomic_DNA"/>
</dbReference>
<dbReference type="CDD" id="cd02570">
    <property type="entry name" value="PseudoU_synth_EcTruA"/>
    <property type="match status" value="1"/>
</dbReference>
<dbReference type="KEGG" id="ccp:CHC_T00006204001"/>
<keyword evidence="8" id="KW-1185">Reference proteome</keyword>
<name>R7QN10_CHOCR</name>
<dbReference type="Gene3D" id="3.30.70.580">
    <property type="entry name" value="Pseudouridine synthase I, catalytic domain, N-terminal subdomain"/>
    <property type="match status" value="1"/>
</dbReference>
<dbReference type="STRING" id="2769.R7QN10"/>
<dbReference type="GO" id="GO:0003723">
    <property type="term" value="F:RNA binding"/>
    <property type="evidence" value="ECO:0007669"/>
    <property type="project" value="InterPro"/>
</dbReference>
<keyword evidence="3 4" id="KW-0413">Isomerase</keyword>
<evidence type="ECO:0000259" key="6">
    <source>
        <dbReference type="Pfam" id="PF01416"/>
    </source>
</evidence>
<evidence type="ECO:0000256" key="5">
    <source>
        <dbReference type="SAM" id="MobiDB-lite"/>
    </source>
</evidence>
<dbReference type="PANTHER" id="PTHR11142:SF0">
    <property type="entry name" value="TRNA PSEUDOURIDINE SYNTHASE-LIKE 1"/>
    <property type="match status" value="1"/>
</dbReference>
<dbReference type="Gene3D" id="3.30.70.660">
    <property type="entry name" value="Pseudouridine synthase I, catalytic domain, C-terminal subdomain"/>
    <property type="match status" value="1"/>
</dbReference>
<dbReference type="Pfam" id="PF01416">
    <property type="entry name" value="PseudoU_synth_1"/>
    <property type="match status" value="2"/>
</dbReference>
<dbReference type="PhylomeDB" id="R7QN10"/>
<dbReference type="RefSeq" id="XP_005718675.1">
    <property type="nucleotide sequence ID" value="XM_005718618.1"/>
</dbReference>
<evidence type="ECO:0000256" key="1">
    <source>
        <dbReference type="ARBA" id="ARBA00009375"/>
    </source>
</evidence>
<dbReference type="EC" id="5.4.99.12" evidence="4"/>
<evidence type="ECO:0000313" key="7">
    <source>
        <dbReference type="EMBL" id="CDF38770.1"/>
    </source>
</evidence>
<comment type="similarity">
    <text evidence="1 4">Belongs to the tRNA pseudouridine synthase TruA family.</text>
</comment>
<evidence type="ECO:0000313" key="8">
    <source>
        <dbReference type="Proteomes" id="UP000012073"/>
    </source>
</evidence>
<dbReference type="Proteomes" id="UP000012073">
    <property type="component" value="Unassembled WGS sequence"/>
</dbReference>
<dbReference type="GO" id="GO:0160147">
    <property type="term" value="F:tRNA pseudouridine(38-40) synthase activity"/>
    <property type="evidence" value="ECO:0007669"/>
    <property type="project" value="UniProtKB-EC"/>
</dbReference>
<feature type="domain" description="Pseudouridine synthase I TruA alpha/beta" evidence="6">
    <location>
        <begin position="223"/>
        <end position="334"/>
    </location>
</feature>
<dbReference type="InterPro" id="IPR020094">
    <property type="entry name" value="TruA/RsuA/RluB/E/F_N"/>
</dbReference>
<sequence>MSAFVTPPLPSPSRGGRARPSAKRRQLIICGAVAPPEAAKPGRASSFPSNPDKQRIRARVAYDGTLYRGWQYQTDQPTVQGALEDALRRKFGHTIRVVGASRTDTGVHARGQAMHFDIPIARALRDGESERKFHYTLNQMLPPDVRVPVLSVAPTVVPCKVTDECGNVGIATRPWHAIYNAKGKLYTYRISTSPVFDPLGRLYRYHEWRATKFGFSEELLREASAKFVGSHDFSAFTNSTNPPPGFVPPVLSNPIRHIHSATVIPEGAGMYRIEFVINGAMYRMIRNIMGTILSVSCGSMDISNIDHLFASKDRRLVPKSAPAKGLCLEKVIYDEWEPLGAQ</sequence>
<protein>
    <recommendedName>
        <fullName evidence="4">tRNA pseudouridine synthase</fullName>
        <ecNumber evidence="4">5.4.99.12</ecNumber>
    </recommendedName>
</protein>
<dbReference type="PANTHER" id="PTHR11142">
    <property type="entry name" value="PSEUDOURIDYLATE SYNTHASE"/>
    <property type="match status" value="1"/>
</dbReference>
<dbReference type="SUPFAM" id="SSF55120">
    <property type="entry name" value="Pseudouridine synthase"/>
    <property type="match status" value="1"/>
</dbReference>
<accession>R7QN10</accession>
<dbReference type="InterPro" id="IPR020097">
    <property type="entry name" value="PsdUridine_synth_TruA_a/b_dom"/>
</dbReference>
<dbReference type="AlphaFoldDB" id="R7QN10"/>
<evidence type="ECO:0000256" key="2">
    <source>
        <dbReference type="ARBA" id="ARBA00022694"/>
    </source>
</evidence>
<dbReference type="OMA" id="FHKFVGQ"/>
<dbReference type="InterPro" id="IPR020095">
    <property type="entry name" value="PsdUridine_synth_TruA_C"/>
</dbReference>
<reference evidence="8" key="1">
    <citation type="journal article" date="2013" name="Proc. Natl. Acad. Sci. U.S.A.">
        <title>Genome structure and metabolic features in the red seaweed Chondrus crispus shed light on evolution of the Archaeplastida.</title>
        <authorList>
            <person name="Collen J."/>
            <person name="Porcel B."/>
            <person name="Carre W."/>
            <person name="Ball S.G."/>
            <person name="Chaparro C."/>
            <person name="Tonon T."/>
            <person name="Barbeyron T."/>
            <person name="Michel G."/>
            <person name="Noel B."/>
            <person name="Valentin K."/>
            <person name="Elias M."/>
            <person name="Artiguenave F."/>
            <person name="Arun A."/>
            <person name="Aury J.M."/>
            <person name="Barbosa-Neto J.F."/>
            <person name="Bothwell J.H."/>
            <person name="Bouget F.Y."/>
            <person name="Brillet L."/>
            <person name="Cabello-Hurtado F."/>
            <person name="Capella-Gutierrez S."/>
            <person name="Charrier B."/>
            <person name="Cladiere L."/>
            <person name="Cock J.M."/>
            <person name="Coelho S.M."/>
            <person name="Colleoni C."/>
            <person name="Czjzek M."/>
            <person name="Da Silva C."/>
            <person name="Delage L."/>
            <person name="Denoeud F."/>
            <person name="Deschamps P."/>
            <person name="Dittami S.M."/>
            <person name="Gabaldon T."/>
            <person name="Gachon C.M."/>
            <person name="Groisillier A."/>
            <person name="Herve C."/>
            <person name="Jabbari K."/>
            <person name="Katinka M."/>
            <person name="Kloareg B."/>
            <person name="Kowalczyk N."/>
            <person name="Labadie K."/>
            <person name="Leblanc C."/>
            <person name="Lopez P.J."/>
            <person name="McLachlan D.H."/>
            <person name="Meslet-Cladiere L."/>
            <person name="Moustafa A."/>
            <person name="Nehr Z."/>
            <person name="Nyvall Collen P."/>
            <person name="Panaud O."/>
            <person name="Partensky F."/>
            <person name="Poulain J."/>
            <person name="Rensing S.A."/>
            <person name="Rousvoal S."/>
            <person name="Samson G."/>
            <person name="Symeonidi A."/>
            <person name="Weissenbach J."/>
            <person name="Zambounis A."/>
            <person name="Wincker P."/>
            <person name="Boyen C."/>
        </authorList>
    </citation>
    <scope>NUCLEOTIDE SEQUENCE [LARGE SCALE GENOMIC DNA]</scope>
    <source>
        <strain evidence="8">cv. Stackhouse</strain>
    </source>
</reference>
<keyword evidence="2 4" id="KW-0819">tRNA processing</keyword>
<dbReference type="HAMAP" id="MF_00171">
    <property type="entry name" value="TruA"/>
    <property type="match status" value="1"/>
</dbReference>
<dbReference type="GeneID" id="17326390"/>
<feature type="region of interest" description="Disordered" evidence="5">
    <location>
        <begin position="1"/>
        <end position="24"/>
    </location>
</feature>
<dbReference type="Gramene" id="CDF38770">
    <property type="protein sequence ID" value="CDF38770"/>
    <property type="gene ID" value="CHC_T00006204001"/>
</dbReference>
<dbReference type="InterPro" id="IPR001406">
    <property type="entry name" value="PsdUridine_synth_TruA"/>
</dbReference>
<dbReference type="GO" id="GO:0031119">
    <property type="term" value="P:tRNA pseudouridine synthesis"/>
    <property type="evidence" value="ECO:0007669"/>
    <property type="project" value="TreeGrafter"/>
</dbReference>
<dbReference type="InterPro" id="IPR020103">
    <property type="entry name" value="PsdUridine_synth_cat_dom_sf"/>
</dbReference>